<dbReference type="EMBL" id="AP028918">
    <property type="protein sequence ID" value="BES99050.1"/>
    <property type="molecule type" value="Genomic_DNA"/>
</dbReference>
<protein>
    <submittedName>
        <fullName evidence="1">CRAL/TRIO domain</fullName>
    </submittedName>
</protein>
<sequence length="201" mass="23123">MSYGTVPLTKDQENDVLNRIGYSTAQLKADVVQLRRWLNKQEHLPACRLKETDAFLSTFLTGSKGSIERSKRRIDAYYTFRGRNNIFTGRTDPSYLERALKISGAAELRRRDSTTSVVFVSLTDVDPEHFDGIDAMKAFLLYFEYKFRMGSGIQGSQIYLVDFKNYSTSHLLRLPPAELKSFIEFFHVSETGKLQNVKREN</sequence>
<evidence type="ECO:0000313" key="1">
    <source>
        <dbReference type="EMBL" id="BES99050.1"/>
    </source>
</evidence>
<dbReference type="Proteomes" id="UP001307889">
    <property type="component" value="Chromosome 10"/>
</dbReference>
<keyword evidence="2" id="KW-1185">Reference proteome</keyword>
<dbReference type="InterPro" id="IPR036273">
    <property type="entry name" value="CRAL/TRIO_N_dom_sf"/>
</dbReference>
<gene>
    <name evidence="1" type="ORF">NTJ_11863</name>
</gene>
<dbReference type="PANTHER" id="PTHR10174:SF222">
    <property type="entry name" value="GH10083P-RELATED"/>
    <property type="match status" value="1"/>
</dbReference>
<dbReference type="PANTHER" id="PTHR10174">
    <property type="entry name" value="ALPHA-TOCOPHEROL TRANSFER PROTEIN-RELATED"/>
    <property type="match status" value="1"/>
</dbReference>
<organism evidence="1 2">
    <name type="scientific">Nesidiocoris tenuis</name>
    <dbReference type="NCBI Taxonomy" id="355587"/>
    <lineage>
        <taxon>Eukaryota</taxon>
        <taxon>Metazoa</taxon>
        <taxon>Ecdysozoa</taxon>
        <taxon>Arthropoda</taxon>
        <taxon>Hexapoda</taxon>
        <taxon>Insecta</taxon>
        <taxon>Pterygota</taxon>
        <taxon>Neoptera</taxon>
        <taxon>Paraneoptera</taxon>
        <taxon>Hemiptera</taxon>
        <taxon>Heteroptera</taxon>
        <taxon>Panheteroptera</taxon>
        <taxon>Cimicomorpha</taxon>
        <taxon>Miridae</taxon>
        <taxon>Dicyphina</taxon>
        <taxon>Nesidiocoris</taxon>
    </lineage>
</organism>
<proteinExistence type="predicted"/>
<name>A0ABN7B3R8_9HEMI</name>
<dbReference type="Gene3D" id="1.10.8.20">
    <property type="entry name" value="N-terminal domain of phosphatidylinositol transfer protein sec14p"/>
    <property type="match status" value="1"/>
</dbReference>
<accession>A0ABN7B3R8</accession>
<dbReference type="SUPFAM" id="SSF46938">
    <property type="entry name" value="CRAL/TRIO N-terminal domain"/>
    <property type="match status" value="1"/>
</dbReference>
<dbReference type="SUPFAM" id="SSF52087">
    <property type="entry name" value="CRAL/TRIO domain"/>
    <property type="match status" value="1"/>
</dbReference>
<dbReference type="Gene3D" id="3.40.525.10">
    <property type="entry name" value="CRAL-TRIO lipid binding domain"/>
    <property type="match status" value="1"/>
</dbReference>
<evidence type="ECO:0000313" key="2">
    <source>
        <dbReference type="Proteomes" id="UP001307889"/>
    </source>
</evidence>
<reference evidence="1 2" key="1">
    <citation type="submission" date="2023-09" db="EMBL/GenBank/DDBJ databases">
        <title>Nesidiocoris tenuis whole genome shotgun sequence.</title>
        <authorList>
            <person name="Shibata T."/>
            <person name="Shimoda M."/>
            <person name="Kobayashi T."/>
            <person name="Uehara T."/>
        </authorList>
    </citation>
    <scope>NUCLEOTIDE SEQUENCE [LARGE SCALE GENOMIC DNA]</scope>
    <source>
        <strain evidence="1 2">Japan</strain>
    </source>
</reference>
<dbReference type="InterPro" id="IPR036865">
    <property type="entry name" value="CRAL-TRIO_dom_sf"/>
</dbReference>